<protein>
    <submittedName>
        <fullName evidence="3">Uncharacterized protein</fullName>
    </submittedName>
</protein>
<feature type="transmembrane region" description="Helical" evidence="2">
    <location>
        <begin position="183"/>
        <end position="208"/>
    </location>
</feature>
<feature type="compositionally biased region" description="Basic and acidic residues" evidence="1">
    <location>
        <begin position="32"/>
        <end position="46"/>
    </location>
</feature>
<feature type="region of interest" description="Disordered" evidence="1">
    <location>
        <begin position="318"/>
        <end position="501"/>
    </location>
</feature>
<sequence>MSNLPTAHASQSFGHRTIDFYAAPGQLTGSDPRSRSDERRIQDMDGARHAVRLSDRDFGLDAGDLAAVLRAQSGPSHKSRPVAVINYSSKTWTRTQPDARTLLSKTGVARNVNWALAMLTFLLAIAVLFWPELRAFAVEFFPVSASVLPQFDVFVQIAAAAPDLASWRIESSFGSLIEGAEQALPILAGYGAVLIFAALVAGGAVVTYFARSWRLLWVPILIAVIGALSVGLSGVEQAAAPAAGALTGVAGIFLIGGLINRNRDVWRLEKRISRLADHLLRHPPEEMVTASYASGYRGAEQTDGAQPSEAGTDIDTEADVETSSHADAANDTGADVVAEEAVSSEDIAPDAPLAADGPYSQIDAGAAAAAAAAEAGHGDETDEDTPVAGHPADDTLAERASDEAEPLENAGEPAPAIEDGAEGETGESGNEGEAPLTGEASRTEHEAEPATEDPRHASRDISLPPPPPMPKATEALKPDAPLTHAGLPPSDEKAPDQDDRS</sequence>
<feature type="compositionally biased region" description="Basic and acidic residues" evidence="1">
    <location>
        <begin position="490"/>
        <end position="501"/>
    </location>
</feature>
<feature type="compositionally biased region" description="Basic and acidic residues" evidence="1">
    <location>
        <begin position="391"/>
        <end position="402"/>
    </location>
</feature>
<feature type="compositionally biased region" description="Low complexity" evidence="1">
    <location>
        <begin position="363"/>
        <end position="375"/>
    </location>
</feature>
<keyword evidence="4" id="KW-1185">Reference proteome</keyword>
<dbReference type="OrthoDB" id="7630709at2"/>
<dbReference type="EMBL" id="SRXV01000002">
    <property type="protein sequence ID" value="TGY93120.1"/>
    <property type="molecule type" value="Genomic_DNA"/>
</dbReference>
<dbReference type="AlphaFoldDB" id="A0A4S2HAZ4"/>
<feature type="region of interest" description="Disordered" evidence="1">
    <location>
        <begin position="24"/>
        <end position="46"/>
    </location>
</feature>
<reference evidence="3 4" key="1">
    <citation type="journal article" date="2013" name="Int. J. Syst. Evol. Microbiol.">
        <title>Marinicauda pacifica gen. nov., sp. nov., a prosthecate alphaproteobacterium of the family Hyphomonadaceae isolated from deep seawater.</title>
        <authorList>
            <person name="Zhang X.Y."/>
            <person name="Li G.W."/>
            <person name="Wang C.S."/>
            <person name="Zhang Y.J."/>
            <person name="Xu X.W."/>
            <person name="Li H."/>
            <person name="Liu A."/>
            <person name="Liu C."/>
            <person name="Xie B.B."/>
            <person name="Qin Q.L."/>
            <person name="Xu Z."/>
            <person name="Chen X.L."/>
            <person name="Zhou B.C."/>
            <person name="Zhang Y.Z."/>
        </authorList>
    </citation>
    <scope>NUCLEOTIDE SEQUENCE [LARGE SCALE GENOMIC DNA]</scope>
    <source>
        <strain evidence="3 4">P-1 km-3</strain>
    </source>
</reference>
<dbReference type="RefSeq" id="WP_135944837.1">
    <property type="nucleotide sequence ID" value="NZ_BMEI01000002.1"/>
</dbReference>
<evidence type="ECO:0000256" key="2">
    <source>
        <dbReference type="SAM" id="Phobius"/>
    </source>
</evidence>
<accession>A0A4S2HAZ4</accession>
<keyword evidence="2" id="KW-0472">Membrane</keyword>
<evidence type="ECO:0000313" key="3">
    <source>
        <dbReference type="EMBL" id="TGY93120.1"/>
    </source>
</evidence>
<keyword evidence="2" id="KW-1133">Transmembrane helix</keyword>
<keyword evidence="2" id="KW-0812">Transmembrane</keyword>
<feature type="transmembrane region" description="Helical" evidence="2">
    <location>
        <begin position="215"/>
        <end position="232"/>
    </location>
</feature>
<name>A0A4S2HAZ4_9PROT</name>
<evidence type="ECO:0000256" key="1">
    <source>
        <dbReference type="SAM" id="MobiDB-lite"/>
    </source>
</evidence>
<feature type="transmembrane region" description="Helical" evidence="2">
    <location>
        <begin position="238"/>
        <end position="259"/>
    </location>
</feature>
<proteinExistence type="predicted"/>
<feature type="compositionally biased region" description="Basic and acidic residues" evidence="1">
    <location>
        <begin position="441"/>
        <end position="459"/>
    </location>
</feature>
<dbReference type="Proteomes" id="UP000305451">
    <property type="component" value="Unassembled WGS sequence"/>
</dbReference>
<organism evidence="3 4">
    <name type="scientific">Marinicauda pacifica</name>
    <dbReference type="NCBI Taxonomy" id="1133559"/>
    <lineage>
        <taxon>Bacteria</taxon>
        <taxon>Pseudomonadati</taxon>
        <taxon>Pseudomonadota</taxon>
        <taxon>Alphaproteobacteria</taxon>
        <taxon>Maricaulales</taxon>
        <taxon>Maricaulaceae</taxon>
        <taxon>Marinicauda</taxon>
    </lineage>
</organism>
<comment type="caution">
    <text evidence="3">The sequence shown here is derived from an EMBL/GenBank/DDBJ whole genome shotgun (WGS) entry which is preliminary data.</text>
</comment>
<gene>
    <name evidence="3" type="ORF">E5162_08640</name>
</gene>
<evidence type="ECO:0000313" key="4">
    <source>
        <dbReference type="Proteomes" id="UP000305451"/>
    </source>
</evidence>
<feature type="transmembrane region" description="Helical" evidence="2">
    <location>
        <begin position="112"/>
        <end position="130"/>
    </location>
</feature>